<reference evidence="2" key="1">
    <citation type="journal article" date="2019" name="Int. J. Syst. Evol. Microbiol.">
        <title>The Global Catalogue of Microorganisms (GCM) 10K type strain sequencing project: providing services to taxonomists for standard genome sequencing and annotation.</title>
        <authorList>
            <consortium name="The Broad Institute Genomics Platform"/>
            <consortium name="The Broad Institute Genome Sequencing Center for Infectious Disease"/>
            <person name="Wu L."/>
            <person name="Ma J."/>
        </authorList>
    </citation>
    <scope>NUCLEOTIDE SEQUENCE [LARGE SCALE GENOMIC DNA]</scope>
    <source>
        <strain evidence="2">CGMCC 1.18575</strain>
    </source>
</reference>
<accession>A0ABW0HP00</accession>
<gene>
    <name evidence="1" type="ORF">ACFPOF_08415</name>
</gene>
<dbReference type="Proteomes" id="UP001596113">
    <property type="component" value="Unassembled WGS sequence"/>
</dbReference>
<dbReference type="InterPro" id="IPR011330">
    <property type="entry name" value="Glyco_hydro/deAcase_b/a-brl"/>
</dbReference>
<protein>
    <recommendedName>
        <fullName evidence="3">NodB homology domain-containing protein</fullName>
    </recommendedName>
</protein>
<dbReference type="Gene3D" id="3.20.20.370">
    <property type="entry name" value="Glycoside hydrolase/deacetylase"/>
    <property type="match status" value="1"/>
</dbReference>
<dbReference type="CDD" id="cd03143">
    <property type="entry name" value="A4_beta-galactosidase_middle_domain"/>
    <property type="match status" value="1"/>
</dbReference>
<dbReference type="EMBL" id="JBHSMI010000015">
    <property type="protein sequence ID" value="MFC5402763.1"/>
    <property type="molecule type" value="Genomic_DNA"/>
</dbReference>
<dbReference type="RefSeq" id="WP_378131522.1">
    <property type="nucleotide sequence ID" value="NZ_JBHSMI010000015.1"/>
</dbReference>
<evidence type="ECO:0000313" key="1">
    <source>
        <dbReference type="EMBL" id="MFC5402763.1"/>
    </source>
</evidence>
<keyword evidence="2" id="KW-1185">Reference proteome</keyword>
<dbReference type="SUPFAM" id="SSF88713">
    <property type="entry name" value="Glycoside hydrolase/deacetylase"/>
    <property type="match status" value="1"/>
</dbReference>
<sequence>MRMAKVGVWFDRASAEKHWAHGLNTFGAYTEEILKDYGIPFESLAEWPEADACSYDVIVAAHAPDDAGTASRLRSYAEAGGCVVSYGGLRCLARGLGFREGAPVSVGYATLPPSFEEGTPLRFLRAIPWLDGEGGEGPTLRSIQVGRGRMERWAIDVPYTVVGLQQGTEPVLRDGIPAPDGSADVDEGILKADDGIELDWELDRLRTEAGSPYFAYPYADMWKDAMVGHLVRCAYSQGLSLPFLGFWPASAEHIAMISHDSDLNEDEHAVSTLEALDECGIQSTWCLIDPGYSPDVHARVAQAGHELAFHYNALEEDGGEWSEEAFSRQLRAIVQVTGHPNIVSNKNHYTRLEGWGELFRWCERHSIRVDQTRGPSKRGNVGFPFGTCRPYRPVAWADEKNRIYDVLEIGFQTQDLDQGYWSDSSVVGPILERTRRAQGIAHFLFHQVHIHNLSSVRRAMSAFVDGARADGFVFWTSGQAWHWHEARRSAAIRGLSENGEPEITAKRPVEELVAWIPTTEDDPDVESRFGVPCVKRVFSVSVTEAGA</sequence>
<evidence type="ECO:0000313" key="2">
    <source>
        <dbReference type="Proteomes" id="UP001596113"/>
    </source>
</evidence>
<organism evidence="1 2">
    <name type="scientific">Cohnella soli</name>
    <dbReference type="NCBI Taxonomy" id="425005"/>
    <lineage>
        <taxon>Bacteria</taxon>
        <taxon>Bacillati</taxon>
        <taxon>Bacillota</taxon>
        <taxon>Bacilli</taxon>
        <taxon>Bacillales</taxon>
        <taxon>Paenibacillaceae</taxon>
        <taxon>Cohnella</taxon>
    </lineage>
</organism>
<proteinExistence type="predicted"/>
<comment type="caution">
    <text evidence="1">The sequence shown here is derived from an EMBL/GenBank/DDBJ whole genome shotgun (WGS) entry which is preliminary data.</text>
</comment>
<name>A0ABW0HP00_9BACL</name>
<evidence type="ECO:0008006" key="3">
    <source>
        <dbReference type="Google" id="ProtNLM"/>
    </source>
</evidence>